<evidence type="ECO:0000313" key="3">
    <source>
        <dbReference type="Proteomes" id="UP001290455"/>
    </source>
</evidence>
<dbReference type="PANTHER" id="PTHR45138">
    <property type="entry name" value="REGULATORY COMPONENTS OF SENSORY TRANSDUCTION SYSTEM"/>
    <property type="match status" value="1"/>
</dbReference>
<dbReference type="Gene3D" id="3.30.70.270">
    <property type="match status" value="1"/>
</dbReference>
<evidence type="ECO:0000259" key="1">
    <source>
        <dbReference type="PROSITE" id="PS50887"/>
    </source>
</evidence>
<evidence type="ECO:0000313" key="2">
    <source>
        <dbReference type="EMBL" id="MDZ5474082.1"/>
    </source>
</evidence>
<dbReference type="EC" id="2.7.7.65" evidence="2"/>
<dbReference type="PANTHER" id="PTHR45138:SF9">
    <property type="entry name" value="DIGUANYLATE CYCLASE DGCM-RELATED"/>
    <property type="match status" value="1"/>
</dbReference>
<dbReference type="CDD" id="cd01949">
    <property type="entry name" value="GGDEF"/>
    <property type="match status" value="1"/>
</dbReference>
<dbReference type="InterPro" id="IPR029787">
    <property type="entry name" value="Nucleotide_cyclase"/>
</dbReference>
<reference evidence="2 3" key="1">
    <citation type="submission" date="2023-11" db="EMBL/GenBank/DDBJ databases">
        <title>Bacillus jintuensis, isolated from a mudflat on the Beibu Gulf coast.</title>
        <authorList>
            <person name="Li M."/>
        </authorList>
    </citation>
    <scope>NUCLEOTIDE SEQUENCE [LARGE SCALE GENOMIC DNA]</scope>
    <source>
        <strain evidence="2 3">31A1R</strain>
    </source>
</reference>
<dbReference type="Pfam" id="PF13492">
    <property type="entry name" value="GAF_3"/>
    <property type="match status" value="1"/>
</dbReference>
<dbReference type="SUPFAM" id="SSF55073">
    <property type="entry name" value="Nucleotide cyclase"/>
    <property type="match status" value="1"/>
</dbReference>
<organism evidence="2 3">
    <name type="scientific">Robertmurraya mangrovi</name>
    <dbReference type="NCBI Taxonomy" id="3098077"/>
    <lineage>
        <taxon>Bacteria</taxon>
        <taxon>Bacillati</taxon>
        <taxon>Bacillota</taxon>
        <taxon>Bacilli</taxon>
        <taxon>Bacillales</taxon>
        <taxon>Bacillaceae</taxon>
        <taxon>Robertmurraya</taxon>
    </lineage>
</organism>
<name>A0ABU5J411_9BACI</name>
<comment type="caution">
    <text evidence="2">The sequence shown here is derived from an EMBL/GenBank/DDBJ whole genome shotgun (WGS) entry which is preliminary data.</text>
</comment>
<keyword evidence="2" id="KW-0548">Nucleotidyltransferase</keyword>
<dbReference type="EMBL" id="JAXOFX010000019">
    <property type="protein sequence ID" value="MDZ5474082.1"/>
    <property type="molecule type" value="Genomic_DNA"/>
</dbReference>
<keyword evidence="3" id="KW-1185">Reference proteome</keyword>
<proteinExistence type="predicted"/>
<dbReference type="Pfam" id="PF00990">
    <property type="entry name" value="GGDEF"/>
    <property type="match status" value="1"/>
</dbReference>
<dbReference type="InterPro" id="IPR029016">
    <property type="entry name" value="GAF-like_dom_sf"/>
</dbReference>
<feature type="domain" description="GGDEF" evidence="1">
    <location>
        <begin position="259"/>
        <end position="390"/>
    </location>
</feature>
<dbReference type="GO" id="GO:0052621">
    <property type="term" value="F:diguanylate cyclase activity"/>
    <property type="evidence" value="ECO:0007669"/>
    <property type="project" value="UniProtKB-EC"/>
</dbReference>
<sequence length="390" mass="44653">MKNNKQALLLLNALVRDIGSKHNILSKETIDFFNENLEDDEDREVVDSLLLGLQDVNVQLENMSWLNKHYRILHEFAQICSKTLNEETLLKKAHEMVSKVMPTDSFYIALYNEGDTEIEFVLMADKGKFYPRRRAEFGDNYASKVIQTREIIHHKEALVKEEFDSSFGETETTSCLFVPVIIDDSVRGVLSAQSDVNFAYRKEHEELLQIIGTHVINSIETARLYEKIYKMTITDELTGLKNYRAFHEDLSSLIKEGNRDITLIMIDSDNLKRVNDNYGHDIGDLYLSLLADGIKSIMTDQITGYRYAGDEFMVIINGDIKEGVRNLYKRLIEFYSANPINIFNNKINVSISSGVAHYPNNGMTVDTLKKSADEALYEAKEQGKNQLVFS</sequence>
<accession>A0ABU5J411</accession>
<dbReference type="Proteomes" id="UP001290455">
    <property type="component" value="Unassembled WGS sequence"/>
</dbReference>
<dbReference type="InterPro" id="IPR043128">
    <property type="entry name" value="Rev_trsase/Diguanyl_cyclase"/>
</dbReference>
<dbReference type="SMART" id="SM00267">
    <property type="entry name" value="GGDEF"/>
    <property type="match status" value="1"/>
</dbReference>
<dbReference type="InterPro" id="IPR050469">
    <property type="entry name" value="Diguanylate_Cyclase"/>
</dbReference>
<dbReference type="SUPFAM" id="SSF55781">
    <property type="entry name" value="GAF domain-like"/>
    <property type="match status" value="1"/>
</dbReference>
<dbReference type="InterPro" id="IPR003018">
    <property type="entry name" value="GAF"/>
</dbReference>
<dbReference type="Gene3D" id="3.30.450.40">
    <property type="match status" value="1"/>
</dbReference>
<dbReference type="RefSeq" id="WP_322448373.1">
    <property type="nucleotide sequence ID" value="NZ_JAXOFX010000019.1"/>
</dbReference>
<dbReference type="InterPro" id="IPR000160">
    <property type="entry name" value="GGDEF_dom"/>
</dbReference>
<protein>
    <submittedName>
        <fullName evidence="2">Sensor domain-containing diguanylate cyclase</fullName>
        <ecNumber evidence="2">2.7.7.65</ecNumber>
    </submittedName>
</protein>
<gene>
    <name evidence="2" type="ORF">SM124_20370</name>
</gene>
<dbReference type="PROSITE" id="PS50887">
    <property type="entry name" value="GGDEF"/>
    <property type="match status" value="1"/>
</dbReference>
<keyword evidence="2" id="KW-0808">Transferase</keyword>
<dbReference type="SMART" id="SM00065">
    <property type="entry name" value="GAF"/>
    <property type="match status" value="1"/>
</dbReference>
<dbReference type="NCBIfam" id="TIGR00254">
    <property type="entry name" value="GGDEF"/>
    <property type="match status" value="1"/>
</dbReference>